<dbReference type="AlphaFoldDB" id="A0AAV8UEE3"/>
<keyword evidence="6" id="KW-1185">Reference proteome</keyword>
<dbReference type="EMBL" id="JAIWQS010000008">
    <property type="protein sequence ID" value="KAJ8899657.1"/>
    <property type="molecule type" value="Genomic_DNA"/>
</dbReference>
<evidence type="ECO:0000313" key="5">
    <source>
        <dbReference type="EMBL" id="KAJ8899657.1"/>
    </source>
</evidence>
<protein>
    <submittedName>
        <fullName evidence="5">Uncharacterized protein</fullName>
    </submittedName>
</protein>
<dbReference type="InterPro" id="IPR045000">
    <property type="entry name" value="TR"/>
</dbReference>
<evidence type="ECO:0000256" key="4">
    <source>
        <dbReference type="ARBA" id="ARBA00058271"/>
    </source>
</evidence>
<sequence>MAATGAQSRWSLQGMTALVTGGTRGIGHGIVEELAGLGVAVHFCSRKQEEIDQCLQEWASKGFKVTGSLCDVLHRDQREKLMETVSTTFHGKLNILVNNAGTSVPKEALDYSPEDIGIVMGTNFESAYHFSQLAHPLLKASGGGSIINISSVMGIVGGPCSTVYAASKGAINHSTKLLACEWAKDNIRTNAVAPGLIKTSFVEPAMENPAFAEHFTRAMGQIPLLRPGLPEDISSVVAFLCFPAASYINGEVIVVDGGWTISGFYPIKN</sequence>
<name>A0AAV8UEE3_9ROSI</name>
<dbReference type="PRINTS" id="PR00080">
    <property type="entry name" value="SDRFAMILY"/>
</dbReference>
<evidence type="ECO:0000313" key="6">
    <source>
        <dbReference type="Proteomes" id="UP001159364"/>
    </source>
</evidence>
<dbReference type="GO" id="GO:0016491">
    <property type="term" value="F:oxidoreductase activity"/>
    <property type="evidence" value="ECO:0007669"/>
    <property type="project" value="UniProtKB-KW"/>
</dbReference>
<dbReference type="InterPro" id="IPR036291">
    <property type="entry name" value="NAD(P)-bd_dom_sf"/>
</dbReference>
<dbReference type="PANTHER" id="PTHR42898:SF101">
    <property type="entry name" value="ENOYL-(ACYL CARRIER) REDUCTASE"/>
    <property type="match status" value="1"/>
</dbReference>
<dbReference type="PRINTS" id="PR00081">
    <property type="entry name" value="GDHRDH"/>
</dbReference>
<dbReference type="FunFam" id="3.40.50.720:FF:000084">
    <property type="entry name" value="Short-chain dehydrogenase reductase"/>
    <property type="match status" value="1"/>
</dbReference>
<organism evidence="5 6">
    <name type="scientific">Erythroxylum novogranatense</name>
    <dbReference type="NCBI Taxonomy" id="1862640"/>
    <lineage>
        <taxon>Eukaryota</taxon>
        <taxon>Viridiplantae</taxon>
        <taxon>Streptophyta</taxon>
        <taxon>Embryophyta</taxon>
        <taxon>Tracheophyta</taxon>
        <taxon>Spermatophyta</taxon>
        <taxon>Magnoliopsida</taxon>
        <taxon>eudicotyledons</taxon>
        <taxon>Gunneridae</taxon>
        <taxon>Pentapetalae</taxon>
        <taxon>rosids</taxon>
        <taxon>fabids</taxon>
        <taxon>Malpighiales</taxon>
        <taxon>Erythroxylaceae</taxon>
        <taxon>Erythroxylum</taxon>
    </lineage>
</organism>
<comment type="caution">
    <text evidence="5">The sequence shown here is derived from an EMBL/GenBank/DDBJ whole genome shotgun (WGS) entry which is preliminary data.</text>
</comment>
<comment type="similarity">
    <text evidence="3">Belongs to the short-chain dehydrogenases/reductases (SDR) family. SDR65C subfamily.</text>
</comment>
<dbReference type="SUPFAM" id="SSF51735">
    <property type="entry name" value="NAD(P)-binding Rossmann-fold domains"/>
    <property type="match status" value="1"/>
</dbReference>
<gene>
    <name evidence="5" type="ORF">K2173_019353</name>
</gene>
<keyword evidence="1" id="KW-0521">NADP</keyword>
<dbReference type="Pfam" id="PF13561">
    <property type="entry name" value="adh_short_C2"/>
    <property type="match status" value="1"/>
</dbReference>
<dbReference type="Gene3D" id="3.40.50.720">
    <property type="entry name" value="NAD(P)-binding Rossmann-like Domain"/>
    <property type="match status" value="1"/>
</dbReference>
<dbReference type="PANTHER" id="PTHR42898">
    <property type="entry name" value="TROPINONE REDUCTASE"/>
    <property type="match status" value="1"/>
</dbReference>
<dbReference type="InterPro" id="IPR002347">
    <property type="entry name" value="SDR_fam"/>
</dbReference>
<comment type="function">
    <text evidence="4">Has no tropinone reductase activity.</text>
</comment>
<keyword evidence="2" id="KW-0560">Oxidoreductase</keyword>
<evidence type="ECO:0000256" key="2">
    <source>
        <dbReference type="ARBA" id="ARBA00023002"/>
    </source>
</evidence>
<accession>A0AAV8UEE3</accession>
<reference evidence="5 6" key="1">
    <citation type="submission" date="2021-09" db="EMBL/GenBank/DDBJ databases">
        <title>Genomic insights and catalytic innovation underlie evolution of tropane alkaloids biosynthesis.</title>
        <authorList>
            <person name="Wang Y.-J."/>
            <person name="Tian T."/>
            <person name="Huang J.-P."/>
            <person name="Huang S.-X."/>
        </authorList>
    </citation>
    <scope>NUCLEOTIDE SEQUENCE [LARGE SCALE GENOMIC DNA]</scope>
    <source>
        <strain evidence="5">KIB-2018</strain>
        <tissue evidence="5">Leaf</tissue>
    </source>
</reference>
<dbReference type="Proteomes" id="UP001159364">
    <property type="component" value="Linkage Group LG08"/>
</dbReference>
<proteinExistence type="inferred from homology"/>
<evidence type="ECO:0000256" key="1">
    <source>
        <dbReference type="ARBA" id="ARBA00022857"/>
    </source>
</evidence>
<dbReference type="NCBIfam" id="NF005559">
    <property type="entry name" value="PRK07231.1"/>
    <property type="match status" value="1"/>
</dbReference>
<evidence type="ECO:0000256" key="3">
    <source>
        <dbReference type="ARBA" id="ARBA00025714"/>
    </source>
</evidence>